<name>A0AAD5X7S7_9FUNG</name>
<evidence type="ECO:0000256" key="6">
    <source>
        <dbReference type="PROSITE-ProRule" id="PRU00094"/>
    </source>
</evidence>
<dbReference type="SMART" id="SM00401">
    <property type="entry name" value="ZnF_GATA"/>
    <property type="match status" value="1"/>
</dbReference>
<dbReference type="Gene3D" id="3.30.50.10">
    <property type="entry name" value="Erythroid Transcription Factor GATA-1, subunit A"/>
    <property type="match status" value="1"/>
</dbReference>
<feature type="domain" description="GATA-type" evidence="8">
    <location>
        <begin position="266"/>
        <end position="320"/>
    </location>
</feature>
<dbReference type="EMBL" id="JADGJD010000093">
    <property type="protein sequence ID" value="KAJ3055138.1"/>
    <property type="molecule type" value="Genomic_DNA"/>
</dbReference>
<keyword evidence="3" id="KW-0862">Zinc</keyword>
<reference evidence="9" key="1">
    <citation type="submission" date="2020-05" db="EMBL/GenBank/DDBJ databases">
        <title>Phylogenomic resolution of chytrid fungi.</title>
        <authorList>
            <person name="Stajich J.E."/>
            <person name="Amses K."/>
            <person name="Simmons R."/>
            <person name="Seto K."/>
            <person name="Myers J."/>
            <person name="Bonds A."/>
            <person name="Quandt C.A."/>
            <person name="Barry K."/>
            <person name="Liu P."/>
            <person name="Grigoriev I."/>
            <person name="Longcore J.E."/>
            <person name="James T.Y."/>
        </authorList>
    </citation>
    <scope>NUCLEOTIDE SEQUENCE</scope>
    <source>
        <strain evidence="9">JEL0318</strain>
    </source>
</reference>
<dbReference type="AlphaFoldDB" id="A0AAD5X7S7"/>
<accession>A0AAD5X7S7</accession>
<evidence type="ECO:0000256" key="7">
    <source>
        <dbReference type="SAM" id="MobiDB-lite"/>
    </source>
</evidence>
<evidence type="ECO:0000256" key="3">
    <source>
        <dbReference type="ARBA" id="ARBA00022833"/>
    </source>
</evidence>
<sequence>MSAQIYSFADVSTLASEAAKVAAGQWFSTDLVQPASSPTLSISSGFSSEHSSSDGMSDVLLSDVSDLFDMEDSFLTNDDLSAMVNDGTLSFVQAEQTQVITPYALQHLPVPSQPAAMPAPPVVTEPLVNAEDQLALFNAAVVSTLAMVASGASTSNELQQLNPDTTRAAAALAQSLLRGSAQSPIANIASGNVIPPPSSTQLYTSAVSVATPAPPPVAIPSSAAVVSRTTASIPTSPIEPAQAPHSTPSPPLPPLSRAERKRLRESTRNITCFNCGVNKTPLWRRTEDRQHSLCNACGLYYKQYRAHRPLNIRQKTTQHGTKAVLASMPPNSTYEFVVTPSAQYAPVAPQSAVTIPSVPARQAKRPRAEMEDAGLRIVEGVKVEDLAGQPFGKRVKTMSREEAQVLLGALEEQAAFLRNYIAQTGPVGGEVERGVAAVAH</sequence>
<keyword evidence="5" id="KW-0804">Transcription</keyword>
<proteinExistence type="predicted"/>
<comment type="caution">
    <text evidence="9">The sequence shown here is derived from an EMBL/GenBank/DDBJ whole genome shotgun (WGS) entry which is preliminary data.</text>
</comment>
<organism evidence="9 10">
    <name type="scientific">Rhizophlyctis rosea</name>
    <dbReference type="NCBI Taxonomy" id="64517"/>
    <lineage>
        <taxon>Eukaryota</taxon>
        <taxon>Fungi</taxon>
        <taxon>Fungi incertae sedis</taxon>
        <taxon>Chytridiomycota</taxon>
        <taxon>Chytridiomycota incertae sedis</taxon>
        <taxon>Chytridiomycetes</taxon>
        <taxon>Rhizophlyctidales</taxon>
        <taxon>Rhizophlyctidaceae</taxon>
        <taxon>Rhizophlyctis</taxon>
    </lineage>
</organism>
<keyword evidence="4" id="KW-0805">Transcription regulation</keyword>
<gene>
    <name evidence="9" type="ORF">HK097_011375</name>
</gene>
<evidence type="ECO:0000259" key="8">
    <source>
        <dbReference type="PROSITE" id="PS50114"/>
    </source>
</evidence>
<evidence type="ECO:0000256" key="4">
    <source>
        <dbReference type="ARBA" id="ARBA00023015"/>
    </source>
</evidence>
<evidence type="ECO:0000256" key="5">
    <source>
        <dbReference type="ARBA" id="ARBA00023163"/>
    </source>
</evidence>
<dbReference type="InterPro" id="IPR013088">
    <property type="entry name" value="Znf_NHR/GATA"/>
</dbReference>
<dbReference type="InterPro" id="IPR000679">
    <property type="entry name" value="Znf_GATA"/>
</dbReference>
<keyword evidence="1" id="KW-0479">Metal-binding</keyword>
<dbReference type="GO" id="GO:0008270">
    <property type="term" value="F:zinc ion binding"/>
    <property type="evidence" value="ECO:0007669"/>
    <property type="project" value="UniProtKB-KW"/>
</dbReference>
<evidence type="ECO:0000256" key="1">
    <source>
        <dbReference type="ARBA" id="ARBA00022723"/>
    </source>
</evidence>
<keyword evidence="10" id="KW-1185">Reference proteome</keyword>
<dbReference type="GO" id="GO:0043565">
    <property type="term" value="F:sequence-specific DNA binding"/>
    <property type="evidence" value="ECO:0007669"/>
    <property type="project" value="InterPro"/>
</dbReference>
<dbReference type="PROSITE" id="PS50114">
    <property type="entry name" value="GATA_ZN_FINGER_2"/>
    <property type="match status" value="1"/>
</dbReference>
<feature type="region of interest" description="Disordered" evidence="7">
    <location>
        <begin position="230"/>
        <end position="260"/>
    </location>
</feature>
<dbReference type="Proteomes" id="UP001212841">
    <property type="component" value="Unassembled WGS sequence"/>
</dbReference>
<evidence type="ECO:0000313" key="9">
    <source>
        <dbReference type="EMBL" id="KAJ3055138.1"/>
    </source>
</evidence>
<keyword evidence="2 6" id="KW-0863">Zinc-finger</keyword>
<dbReference type="GO" id="GO:0006355">
    <property type="term" value="P:regulation of DNA-templated transcription"/>
    <property type="evidence" value="ECO:0007669"/>
    <property type="project" value="InterPro"/>
</dbReference>
<protein>
    <recommendedName>
        <fullName evidence="8">GATA-type domain-containing protein</fullName>
    </recommendedName>
</protein>
<dbReference type="SUPFAM" id="SSF57716">
    <property type="entry name" value="Glucocorticoid receptor-like (DNA-binding domain)"/>
    <property type="match status" value="1"/>
</dbReference>
<dbReference type="Pfam" id="PF00320">
    <property type="entry name" value="GATA"/>
    <property type="match status" value="1"/>
</dbReference>
<evidence type="ECO:0000313" key="10">
    <source>
        <dbReference type="Proteomes" id="UP001212841"/>
    </source>
</evidence>
<evidence type="ECO:0000256" key="2">
    <source>
        <dbReference type="ARBA" id="ARBA00022771"/>
    </source>
</evidence>
<dbReference type="PANTHER" id="PTHR47172:SF24">
    <property type="entry name" value="GATA ZINC FINGER DOMAIN-CONTAINING PROTEIN 14-RELATED"/>
    <property type="match status" value="1"/>
</dbReference>
<dbReference type="PANTHER" id="PTHR47172">
    <property type="entry name" value="OS01G0976800 PROTEIN"/>
    <property type="match status" value="1"/>
</dbReference>
<dbReference type="CDD" id="cd00202">
    <property type="entry name" value="ZnF_GATA"/>
    <property type="match status" value="1"/>
</dbReference>